<dbReference type="OrthoDB" id="3528649at2759"/>
<organism evidence="1 2">
    <name type="scientific">Phialocephala subalpina</name>
    <dbReference type="NCBI Taxonomy" id="576137"/>
    <lineage>
        <taxon>Eukaryota</taxon>
        <taxon>Fungi</taxon>
        <taxon>Dikarya</taxon>
        <taxon>Ascomycota</taxon>
        <taxon>Pezizomycotina</taxon>
        <taxon>Leotiomycetes</taxon>
        <taxon>Helotiales</taxon>
        <taxon>Mollisiaceae</taxon>
        <taxon>Phialocephala</taxon>
        <taxon>Phialocephala fortinii species complex</taxon>
    </lineage>
</organism>
<accession>A0A1L7XVB4</accession>
<evidence type="ECO:0000313" key="1">
    <source>
        <dbReference type="EMBL" id="CZR68948.1"/>
    </source>
</evidence>
<protein>
    <submittedName>
        <fullName evidence="1">Uncharacterized protein</fullName>
    </submittedName>
</protein>
<reference evidence="1 2" key="1">
    <citation type="submission" date="2016-03" db="EMBL/GenBank/DDBJ databases">
        <authorList>
            <person name="Ploux O."/>
        </authorList>
    </citation>
    <scope>NUCLEOTIDE SEQUENCE [LARGE SCALE GENOMIC DNA]</scope>
    <source>
        <strain evidence="1 2">UAMH 11012</strain>
    </source>
</reference>
<gene>
    <name evidence="1" type="ORF">PAC_18849</name>
</gene>
<dbReference type="AlphaFoldDB" id="A0A1L7XVB4"/>
<dbReference type="Proteomes" id="UP000184330">
    <property type="component" value="Unassembled WGS sequence"/>
</dbReference>
<sequence>MDQRRSGPELVRGAIHVAIQPSQFNNLFKPIIATYNLESYGFALRQIMHPTMLNQGRPQPGKFWQGGWIFADTRSPIWPDVQNVLLPTAQMDVAYKDLMTYEDKVGKCLGYPVPRHPRKTDYNVMQYIDETERQVLAKLRGKSPDDVEVVGF</sequence>
<keyword evidence="2" id="KW-1185">Reference proteome</keyword>
<name>A0A1L7XVB4_9HELO</name>
<dbReference type="EMBL" id="FJOG01000062">
    <property type="protein sequence ID" value="CZR68948.1"/>
    <property type="molecule type" value="Genomic_DNA"/>
</dbReference>
<evidence type="ECO:0000313" key="2">
    <source>
        <dbReference type="Proteomes" id="UP000184330"/>
    </source>
</evidence>
<proteinExistence type="predicted"/>